<dbReference type="PANTHER" id="PTHR20908">
    <property type="entry name" value="LD15586P"/>
    <property type="match status" value="1"/>
</dbReference>
<dbReference type="Pfam" id="PF05705">
    <property type="entry name" value="DUF829"/>
    <property type="match status" value="1"/>
</dbReference>
<dbReference type="EnsemblMetazoa" id="XM_024224955.1">
    <property type="protein sequence ID" value="XP_024080723.1"/>
    <property type="gene ID" value="LOC106671561"/>
</dbReference>
<reference evidence="1" key="1">
    <citation type="submission" date="2022-01" db="UniProtKB">
        <authorList>
            <consortium name="EnsemblMetazoa"/>
        </authorList>
    </citation>
    <scope>IDENTIFICATION</scope>
</reference>
<dbReference type="RefSeq" id="XP_014257961.1">
    <property type="nucleotide sequence ID" value="XM_014402475.2"/>
</dbReference>
<keyword evidence="2" id="KW-1185">Reference proteome</keyword>
<dbReference type="GeneID" id="106671561"/>
<dbReference type="RefSeq" id="XP_024080723.1">
    <property type="nucleotide sequence ID" value="XM_024224955.1"/>
</dbReference>
<dbReference type="AlphaFoldDB" id="A0A8I6S3L5"/>
<dbReference type="EnsemblMetazoa" id="XM_014402481.2">
    <property type="protein sequence ID" value="XP_014257967.1"/>
    <property type="gene ID" value="LOC106671561"/>
</dbReference>
<dbReference type="RefSeq" id="XP_014257972.1">
    <property type="nucleotide sequence ID" value="XM_014402486.2"/>
</dbReference>
<dbReference type="SUPFAM" id="SSF53474">
    <property type="entry name" value="alpha/beta-Hydrolases"/>
    <property type="match status" value="1"/>
</dbReference>
<dbReference type="GO" id="GO:0017171">
    <property type="term" value="F:serine hydrolase activity"/>
    <property type="evidence" value="ECO:0007669"/>
    <property type="project" value="TreeGrafter"/>
</dbReference>
<proteinExistence type="predicted"/>
<name>A0A8I6S3L5_CIMLE</name>
<protein>
    <submittedName>
        <fullName evidence="1">Uncharacterized protein</fullName>
    </submittedName>
</protein>
<dbReference type="EnsemblMetazoa" id="XM_014402486.2">
    <property type="protein sequence ID" value="XP_014257972.1"/>
    <property type="gene ID" value="LOC106671561"/>
</dbReference>
<dbReference type="InterPro" id="IPR029058">
    <property type="entry name" value="AB_hydrolase_fold"/>
</dbReference>
<dbReference type="Proteomes" id="UP000494040">
    <property type="component" value="Unassembled WGS sequence"/>
</dbReference>
<dbReference type="OrthoDB" id="77878at2759"/>
<evidence type="ECO:0000313" key="2">
    <source>
        <dbReference type="Proteomes" id="UP000494040"/>
    </source>
</evidence>
<dbReference type="InterPro" id="IPR008547">
    <property type="entry name" value="DUF829_TMEM53"/>
</dbReference>
<accession>A0A8I6S3L5</accession>
<dbReference type="Gene3D" id="3.40.50.1820">
    <property type="entry name" value="alpha/beta hydrolase"/>
    <property type="match status" value="1"/>
</dbReference>
<evidence type="ECO:0000313" key="1">
    <source>
        <dbReference type="EnsemblMetazoa" id="XP_014257961.1"/>
    </source>
</evidence>
<sequence>MSVRLITFSVANRTLLASKAKSLIGMMSISPSSNRTFSKHVVNKSFELISTDSFVPMGTNNTSKVFKDGSKPLVIMLTWLLARKKHVGKYCDIYLKKGFNIMTVSITPWQFFWPITGSQVVAEDLLKYLHNSANQQQLILHGFSIGAYLWGEVLVKMNSDLPKYANIIDRIKGQIWDSAADVTETTKGLPQAIFPRNAFLRSTMERYVSYHLKTFYDVATQHYVRSSQFFHTTPVRCPALFFVSKNDVIGSVIASMKARETWESVGLKTYWKCWEKSRHVSHLMYHREEYLEALNDFLIAIRSDEISHDKIEAKI</sequence>
<dbReference type="OMA" id="YLEYHMK"/>
<dbReference type="RefSeq" id="XP_014257967.1">
    <property type="nucleotide sequence ID" value="XM_014402481.2"/>
</dbReference>
<dbReference type="PANTHER" id="PTHR20908:SF1">
    <property type="entry name" value="LD15586P"/>
    <property type="match status" value="1"/>
</dbReference>
<dbReference type="RefSeq" id="XP_014257977.1">
    <property type="nucleotide sequence ID" value="XM_014402491.2"/>
</dbReference>
<dbReference type="KEGG" id="clec:106671561"/>
<dbReference type="EnsemblMetazoa" id="XM_014402475.2">
    <property type="protein sequence ID" value="XP_014257961.1"/>
    <property type="gene ID" value="LOC106671561"/>
</dbReference>
<dbReference type="EnsemblMetazoa" id="XM_014402491.2">
    <property type="protein sequence ID" value="XP_014257977.1"/>
    <property type="gene ID" value="LOC106671561"/>
</dbReference>
<organism evidence="1 2">
    <name type="scientific">Cimex lectularius</name>
    <name type="common">Bed bug</name>
    <name type="synonym">Acanthia lectularia</name>
    <dbReference type="NCBI Taxonomy" id="79782"/>
    <lineage>
        <taxon>Eukaryota</taxon>
        <taxon>Metazoa</taxon>
        <taxon>Ecdysozoa</taxon>
        <taxon>Arthropoda</taxon>
        <taxon>Hexapoda</taxon>
        <taxon>Insecta</taxon>
        <taxon>Pterygota</taxon>
        <taxon>Neoptera</taxon>
        <taxon>Paraneoptera</taxon>
        <taxon>Hemiptera</taxon>
        <taxon>Heteroptera</taxon>
        <taxon>Panheteroptera</taxon>
        <taxon>Cimicomorpha</taxon>
        <taxon>Cimicidae</taxon>
        <taxon>Cimex</taxon>
    </lineage>
</organism>